<reference evidence="1" key="1">
    <citation type="submission" date="2022-02" db="EMBL/GenBank/DDBJ databases">
        <title>Plant Genome Project.</title>
        <authorList>
            <person name="Zhang R.-G."/>
        </authorList>
    </citation>
    <scope>NUCLEOTIDE SEQUENCE</scope>
    <source>
        <strain evidence="1">AT1</strain>
    </source>
</reference>
<evidence type="ECO:0000313" key="2">
    <source>
        <dbReference type="Proteomes" id="UP001062846"/>
    </source>
</evidence>
<evidence type="ECO:0000313" key="1">
    <source>
        <dbReference type="EMBL" id="KAI8546647.1"/>
    </source>
</evidence>
<dbReference type="Proteomes" id="UP001062846">
    <property type="component" value="Chromosome 7"/>
</dbReference>
<protein>
    <submittedName>
        <fullName evidence="1">Uncharacterized protein</fullName>
    </submittedName>
</protein>
<organism evidence="1 2">
    <name type="scientific">Rhododendron molle</name>
    <name type="common">Chinese azalea</name>
    <name type="synonym">Azalea mollis</name>
    <dbReference type="NCBI Taxonomy" id="49168"/>
    <lineage>
        <taxon>Eukaryota</taxon>
        <taxon>Viridiplantae</taxon>
        <taxon>Streptophyta</taxon>
        <taxon>Embryophyta</taxon>
        <taxon>Tracheophyta</taxon>
        <taxon>Spermatophyta</taxon>
        <taxon>Magnoliopsida</taxon>
        <taxon>eudicotyledons</taxon>
        <taxon>Gunneridae</taxon>
        <taxon>Pentapetalae</taxon>
        <taxon>asterids</taxon>
        <taxon>Ericales</taxon>
        <taxon>Ericaceae</taxon>
        <taxon>Ericoideae</taxon>
        <taxon>Rhodoreae</taxon>
        <taxon>Rhododendron</taxon>
    </lineage>
</organism>
<proteinExistence type="predicted"/>
<keyword evidence="2" id="KW-1185">Reference proteome</keyword>
<gene>
    <name evidence="1" type="ORF">RHMOL_Rhmol07G0135700</name>
</gene>
<name>A0ACC0N1L6_RHOML</name>
<accession>A0ACC0N1L6</accession>
<comment type="caution">
    <text evidence="1">The sequence shown here is derived from an EMBL/GenBank/DDBJ whole genome shotgun (WGS) entry which is preliminary data.</text>
</comment>
<dbReference type="EMBL" id="CM046394">
    <property type="protein sequence ID" value="KAI8546647.1"/>
    <property type="molecule type" value="Genomic_DNA"/>
</dbReference>
<sequence length="75" mass="8783">MGQREEGEGSDRMRRKKIWKSVWALPYQGKVKHFVWKCLHDIVPVKDVLARRNMVSDVLYPLCKEEEESGSVPEP</sequence>